<dbReference type="InterPro" id="IPR043129">
    <property type="entry name" value="ATPase_NBD"/>
</dbReference>
<gene>
    <name evidence="2" type="ORF">SAMN02745120_2619</name>
</gene>
<dbReference type="PANTHER" id="PTHR11735">
    <property type="entry name" value="TRNA N6-ADENOSINE THREONYLCARBAMOYLTRANSFERASE"/>
    <property type="match status" value="1"/>
</dbReference>
<evidence type="ECO:0000259" key="1">
    <source>
        <dbReference type="Pfam" id="PF00814"/>
    </source>
</evidence>
<dbReference type="PANTHER" id="PTHR11735:SF11">
    <property type="entry name" value="TRNA THREONYLCARBAMOYLADENOSINE BIOSYNTHESIS PROTEIN TSAB"/>
    <property type="match status" value="1"/>
</dbReference>
<keyword evidence="3" id="KW-1185">Reference proteome</keyword>
<dbReference type="AlphaFoldDB" id="A0A1T5D765"/>
<dbReference type="GO" id="GO:0005829">
    <property type="term" value="C:cytosol"/>
    <property type="evidence" value="ECO:0007669"/>
    <property type="project" value="TreeGrafter"/>
</dbReference>
<dbReference type="InterPro" id="IPR022496">
    <property type="entry name" value="T6A_TsaB"/>
</dbReference>
<dbReference type="NCBIfam" id="TIGR03725">
    <property type="entry name" value="T6A_YeaZ"/>
    <property type="match status" value="1"/>
</dbReference>
<dbReference type="CDD" id="cd24032">
    <property type="entry name" value="ASKHA_NBD_TsaB"/>
    <property type="match status" value="1"/>
</dbReference>
<dbReference type="RefSeq" id="WP_079590393.1">
    <property type="nucleotide sequence ID" value="NZ_FUYN01000007.1"/>
</dbReference>
<reference evidence="3" key="1">
    <citation type="submission" date="2017-02" db="EMBL/GenBank/DDBJ databases">
        <authorList>
            <person name="Varghese N."/>
            <person name="Submissions S."/>
        </authorList>
    </citation>
    <scope>NUCLEOTIDE SEQUENCE [LARGE SCALE GENOMIC DNA]</scope>
    <source>
        <strain evidence="3">ATCC 35199</strain>
    </source>
</reference>
<dbReference type="InterPro" id="IPR000905">
    <property type="entry name" value="Gcp-like_dom"/>
</dbReference>
<organism evidence="2 3">
    <name type="scientific">Acetoanaerobium noterae</name>
    <dbReference type="NCBI Taxonomy" id="745369"/>
    <lineage>
        <taxon>Bacteria</taxon>
        <taxon>Bacillati</taxon>
        <taxon>Bacillota</taxon>
        <taxon>Clostridia</taxon>
        <taxon>Peptostreptococcales</taxon>
        <taxon>Filifactoraceae</taxon>
        <taxon>Acetoanaerobium</taxon>
    </lineage>
</organism>
<feature type="domain" description="Gcp-like" evidence="1">
    <location>
        <begin position="34"/>
        <end position="218"/>
    </location>
</feature>
<dbReference type="GO" id="GO:0002949">
    <property type="term" value="P:tRNA threonylcarbamoyladenosine modification"/>
    <property type="evidence" value="ECO:0007669"/>
    <property type="project" value="InterPro"/>
</dbReference>
<dbReference type="Proteomes" id="UP000243406">
    <property type="component" value="Unassembled WGS sequence"/>
</dbReference>
<sequence length="230" mass="25466">MKILGIDTSSSSLSVAVMDDDLLKGEFTLNHKLTHSEQMMPLLDSLLSHLELKMSDIDLIGVSVGPGSFTGIRIGVAAANAMAMALDIPVVGISSLEAMAYTAGETAYTIVSTFDAQRDRFYFNAYRFENSELKALETEDVLEKEDLIKKLESYDKVLLLGDAVFINEELPLNVKKAKRAVRYVRASSVCELAHRDYLLGKTGFAVPVYLRKSQAEIQFEERMSKEVNNG</sequence>
<evidence type="ECO:0000313" key="2">
    <source>
        <dbReference type="EMBL" id="SKB67525.1"/>
    </source>
</evidence>
<dbReference type="SUPFAM" id="SSF53067">
    <property type="entry name" value="Actin-like ATPase domain"/>
    <property type="match status" value="2"/>
</dbReference>
<proteinExistence type="predicted"/>
<name>A0A1T5D765_9FIRM</name>
<evidence type="ECO:0000313" key="3">
    <source>
        <dbReference type="Proteomes" id="UP000243406"/>
    </source>
</evidence>
<protein>
    <submittedName>
        <fullName evidence="2">tRNA threonylcarbamoyladenosine biosynthesis protein TsaB</fullName>
    </submittedName>
</protein>
<dbReference type="Gene3D" id="3.30.420.40">
    <property type="match status" value="2"/>
</dbReference>
<dbReference type="OrthoDB" id="9784166at2"/>
<dbReference type="EMBL" id="FUYN01000007">
    <property type="protein sequence ID" value="SKB67525.1"/>
    <property type="molecule type" value="Genomic_DNA"/>
</dbReference>
<dbReference type="Pfam" id="PF00814">
    <property type="entry name" value="TsaD"/>
    <property type="match status" value="1"/>
</dbReference>
<accession>A0A1T5D765</accession>